<dbReference type="GeneID" id="5892188"/>
<accession>A9V2Q8</accession>
<dbReference type="KEGG" id="mbr:MONBRDRAFT_26562"/>
<sequence length="133" mass="14422">MSAPAPATATAPAGGANRQAALAAAMKVQAEEKLRVGCYETPYSFLGALGYTIFIWMFTSPFWLVGVYLYSEPKTDYEEDLGLGLLIVGFLFAGPLWLIFMFLWLKKRLAGPPAVRCICPPLVLLEAASTLVS</sequence>
<proteinExistence type="predicted"/>
<keyword evidence="3" id="KW-1185">Reference proteome</keyword>
<keyword evidence="1" id="KW-0472">Membrane</keyword>
<evidence type="ECO:0000256" key="1">
    <source>
        <dbReference type="SAM" id="Phobius"/>
    </source>
</evidence>
<protein>
    <submittedName>
        <fullName evidence="2">Uncharacterized protein</fullName>
    </submittedName>
</protein>
<reference evidence="2 3" key="1">
    <citation type="journal article" date="2008" name="Nature">
        <title>The genome of the choanoflagellate Monosiga brevicollis and the origin of metazoans.</title>
        <authorList>
            <consortium name="JGI Sequencing"/>
            <person name="King N."/>
            <person name="Westbrook M.J."/>
            <person name="Young S.L."/>
            <person name="Kuo A."/>
            <person name="Abedin M."/>
            <person name="Chapman J."/>
            <person name="Fairclough S."/>
            <person name="Hellsten U."/>
            <person name="Isogai Y."/>
            <person name="Letunic I."/>
            <person name="Marr M."/>
            <person name="Pincus D."/>
            <person name="Putnam N."/>
            <person name="Rokas A."/>
            <person name="Wright K.J."/>
            <person name="Zuzow R."/>
            <person name="Dirks W."/>
            <person name="Good M."/>
            <person name="Goodstein D."/>
            <person name="Lemons D."/>
            <person name="Li W."/>
            <person name="Lyons J.B."/>
            <person name="Morris A."/>
            <person name="Nichols S."/>
            <person name="Richter D.J."/>
            <person name="Salamov A."/>
            <person name="Bork P."/>
            <person name="Lim W.A."/>
            <person name="Manning G."/>
            <person name="Miller W.T."/>
            <person name="McGinnis W."/>
            <person name="Shapiro H."/>
            <person name="Tjian R."/>
            <person name="Grigoriev I.V."/>
            <person name="Rokhsar D."/>
        </authorList>
    </citation>
    <scope>NUCLEOTIDE SEQUENCE [LARGE SCALE GENOMIC DNA]</scope>
    <source>
        <strain evidence="3">MX1 / ATCC 50154</strain>
    </source>
</reference>
<feature type="transmembrane region" description="Helical" evidence="1">
    <location>
        <begin position="43"/>
        <end position="70"/>
    </location>
</feature>
<feature type="transmembrane region" description="Helical" evidence="1">
    <location>
        <begin position="82"/>
        <end position="105"/>
    </location>
</feature>
<dbReference type="AlphaFoldDB" id="A9V2Q8"/>
<organism evidence="2 3">
    <name type="scientific">Monosiga brevicollis</name>
    <name type="common">Choanoflagellate</name>
    <dbReference type="NCBI Taxonomy" id="81824"/>
    <lineage>
        <taxon>Eukaryota</taxon>
        <taxon>Choanoflagellata</taxon>
        <taxon>Craspedida</taxon>
        <taxon>Salpingoecidae</taxon>
        <taxon>Monosiga</taxon>
    </lineage>
</organism>
<evidence type="ECO:0000313" key="2">
    <source>
        <dbReference type="EMBL" id="EDQ88414.1"/>
    </source>
</evidence>
<keyword evidence="1" id="KW-0812">Transmembrane</keyword>
<dbReference type="InParanoid" id="A9V2Q8"/>
<dbReference type="Proteomes" id="UP000001357">
    <property type="component" value="Unassembled WGS sequence"/>
</dbReference>
<evidence type="ECO:0000313" key="3">
    <source>
        <dbReference type="Proteomes" id="UP000001357"/>
    </source>
</evidence>
<name>A9V2Q8_MONBE</name>
<keyword evidence="1" id="KW-1133">Transmembrane helix</keyword>
<gene>
    <name evidence="2" type="ORF">MONBRDRAFT_26562</name>
</gene>
<dbReference type="EMBL" id="CH991555">
    <property type="protein sequence ID" value="EDQ88414.1"/>
    <property type="molecule type" value="Genomic_DNA"/>
</dbReference>
<dbReference type="RefSeq" id="XP_001747007.1">
    <property type="nucleotide sequence ID" value="XM_001746955.1"/>
</dbReference>